<organism evidence="2 3">
    <name type="scientific">Enterococcus silesiacus</name>
    <dbReference type="NCBI Taxonomy" id="332949"/>
    <lineage>
        <taxon>Bacteria</taxon>
        <taxon>Bacillati</taxon>
        <taxon>Bacillota</taxon>
        <taxon>Bacilli</taxon>
        <taxon>Lactobacillales</taxon>
        <taxon>Enterococcaceae</taxon>
        <taxon>Enterococcus</taxon>
    </lineage>
</organism>
<feature type="transmembrane region" description="Helical" evidence="1">
    <location>
        <begin position="317"/>
        <end position="336"/>
    </location>
</feature>
<evidence type="ECO:0000313" key="2">
    <source>
        <dbReference type="EMBL" id="ALS02350.1"/>
    </source>
</evidence>
<evidence type="ECO:0008006" key="4">
    <source>
        <dbReference type="Google" id="ProtNLM"/>
    </source>
</evidence>
<accession>A0ABM5WAA1</accession>
<feature type="transmembrane region" description="Helical" evidence="1">
    <location>
        <begin position="348"/>
        <end position="371"/>
    </location>
</feature>
<feature type="transmembrane region" description="Helical" evidence="1">
    <location>
        <begin position="441"/>
        <end position="460"/>
    </location>
</feature>
<feature type="transmembrane region" description="Helical" evidence="1">
    <location>
        <begin position="39"/>
        <end position="62"/>
    </location>
</feature>
<evidence type="ECO:0000313" key="3">
    <source>
        <dbReference type="Proteomes" id="UP000065511"/>
    </source>
</evidence>
<feature type="transmembrane region" description="Helical" evidence="1">
    <location>
        <begin position="391"/>
        <end position="410"/>
    </location>
</feature>
<gene>
    <name evidence="2" type="ORF">ATZ33_13430</name>
</gene>
<dbReference type="Proteomes" id="UP000065511">
    <property type="component" value="Chromosome"/>
</dbReference>
<feature type="transmembrane region" description="Helical" evidence="1">
    <location>
        <begin position="192"/>
        <end position="209"/>
    </location>
</feature>
<dbReference type="EMBL" id="CP013614">
    <property type="protein sequence ID" value="ALS02350.1"/>
    <property type="molecule type" value="Genomic_DNA"/>
</dbReference>
<keyword evidence="1" id="KW-1133">Transmembrane helix</keyword>
<feature type="transmembrane region" description="Helical" evidence="1">
    <location>
        <begin position="134"/>
        <end position="154"/>
    </location>
</feature>
<sequence>MKKWVNTLKLFNTNSLENLHIIEFKLNLKKIIKYNFNKFILGILLFSLIYCAYSIITVSSLYNMKDNFNSTNSLQLLKNISYAYFGISNILVFFITLLNRKNLKNRSLTQFYWTSNVDSFTILKYAEQPQLRMFLSLMLLFILPNVFAVYLIGIPLLETVLFLLTSIFISFTCYKLWLALRMIGYTILKSELWTFSFNLILLIGFFLIINKLFNMQLFFIFFTFIALFLIASYTTKKFSYRYVMLNATTFPIKNRKNKSIQFSTNQISRYIQFEYCRLLRNGVLLDYLIVLLILLISLVCIHLFVQNDLKFLVENLLVSFGLLDICILFPISYALFFKKNKFILGDSYFIFSLSTTINLVVYSIIGLISLGILQLPNIIFTSTILTKDFHILFKIIFYILSALLFSLFISDVLTKETSLFLLSTFIIFFVELILSQIALKFMLNLSIVYIVSSSLFFIFISKTKLFTHRSHYD</sequence>
<feature type="transmembrane region" description="Helical" evidence="1">
    <location>
        <begin position="215"/>
        <end position="234"/>
    </location>
</feature>
<reference evidence="2 3" key="1">
    <citation type="submission" date="2015-12" db="EMBL/GenBank/DDBJ databases">
        <authorList>
            <person name="Lauer A."/>
            <person name="Humrighouse B."/>
            <person name="Loparev V."/>
            <person name="Shewmaker P.L."/>
            <person name="Whitney A.M."/>
            <person name="McLaughlin R.W."/>
        </authorList>
    </citation>
    <scope>NUCLEOTIDE SEQUENCE [LARGE SCALE GENOMIC DNA]</scope>
    <source>
        <strain evidence="2 3">LMG 23085</strain>
    </source>
</reference>
<protein>
    <recommendedName>
        <fullName evidence="4">Beta-carotene 15,15'-monooxygenase</fullName>
    </recommendedName>
</protein>
<proteinExistence type="predicted"/>
<feature type="transmembrane region" description="Helical" evidence="1">
    <location>
        <begin position="82"/>
        <end position="99"/>
    </location>
</feature>
<keyword evidence="1" id="KW-0472">Membrane</keyword>
<evidence type="ECO:0000256" key="1">
    <source>
        <dbReference type="SAM" id="Phobius"/>
    </source>
</evidence>
<feature type="transmembrane region" description="Helical" evidence="1">
    <location>
        <begin position="160"/>
        <end position="180"/>
    </location>
</feature>
<keyword evidence="1" id="KW-0812">Transmembrane</keyword>
<feature type="transmembrane region" description="Helical" evidence="1">
    <location>
        <begin position="284"/>
        <end position="305"/>
    </location>
</feature>
<feature type="transmembrane region" description="Helical" evidence="1">
    <location>
        <begin position="417"/>
        <end position="435"/>
    </location>
</feature>
<name>A0ABM5WAA1_9ENTE</name>
<keyword evidence="3" id="KW-1185">Reference proteome</keyword>